<keyword evidence="2" id="KW-0378">Hydrolase</keyword>
<name>A0A6J4K667_9BACT</name>
<reference evidence="2" key="1">
    <citation type="submission" date="2020-02" db="EMBL/GenBank/DDBJ databases">
        <authorList>
            <person name="Meier V. D."/>
        </authorList>
    </citation>
    <scope>NUCLEOTIDE SEQUENCE</scope>
    <source>
        <strain evidence="2">AVDCRST_MAG11</strain>
    </source>
</reference>
<dbReference type="InterPro" id="IPR036526">
    <property type="entry name" value="C-N_Hydrolase_sf"/>
</dbReference>
<dbReference type="Pfam" id="PF00795">
    <property type="entry name" value="CN_hydrolase"/>
    <property type="match status" value="1"/>
</dbReference>
<accession>A0A6J4K667</accession>
<dbReference type="GO" id="GO:0050152">
    <property type="term" value="F:omega-amidase activity"/>
    <property type="evidence" value="ECO:0007669"/>
    <property type="project" value="TreeGrafter"/>
</dbReference>
<dbReference type="Gene3D" id="3.60.110.10">
    <property type="entry name" value="Carbon-nitrogen hydrolase"/>
    <property type="match status" value="1"/>
</dbReference>
<dbReference type="InterPro" id="IPR003010">
    <property type="entry name" value="C-N_Hydrolase"/>
</dbReference>
<protein>
    <submittedName>
        <fullName evidence="2">FIG003879: Predicted amidohydrolase</fullName>
    </submittedName>
</protein>
<proteinExistence type="predicted"/>
<dbReference type="AlphaFoldDB" id="A0A6J4K667"/>
<dbReference type="SUPFAM" id="SSF56317">
    <property type="entry name" value="Carbon-nitrogen hydrolase"/>
    <property type="match status" value="1"/>
</dbReference>
<dbReference type="PANTHER" id="PTHR47799:SF1">
    <property type="entry name" value="OMEGA-AMIDASE YAFV"/>
    <property type="match status" value="1"/>
</dbReference>
<dbReference type="GO" id="GO:0106008">
    <property type="term" value="F:2-oxoglutaramate amidase activity"/>
    <property type="evidence" value="ECO:0007669"/>
    <property type="project" value="TreeGrafter"/>
</dbReference>
<feature type="domain" description="CN hydrolase" evidence="1">
    <location>
        <begin position="3"/>
        <end position="237"/>
    </location>
</feature>
<dbReference type="InterPro" id="IPR052737">
    <property type="entry name" value="Omega-amidase_YafV"/>
</dbReference>
<gene>
    <name evidence="2" type="ORF">AVDCRST_MAG11-529</name>
</gene>
<dbReference type="PANTHER" id="PTHR47799">
    <property type="entry name" value="OMEGA-AMIDASE YAFV"/>
    <property type="match status" value="1"/>
</dbReference>
<organism evidence="2">
    <name type="scientific">uncultured Gemmatimonadaceae bacterium</name>
    <dbReference type="NCBI Taxonomy" id="246130"/>
    <lineage>
        <taxon>Bacteria</taxon>
        <taxon>Pseudomonadati</taxon>
        <taxon>Gemmatimonadota</taxon>
        <taxon>Gemmatimonadia</taxon>
        <taxon>Gemmatimonadales</taxon>
        <taxon>Gemmatimonadaceae</taxon>
        <taxon>environmental samples</taxon>
    </lineage>
</organism>
<evidence type="ECO:0000313" key="2">
    <source>
        <dbReference type="EMBL" id="CAA9296574.1"/>
    </source>
</evidence>
<dbReference type="PROSITE" id="PS50263">
    <property type="entry name" value="CN_HYDROLASE"/>
    <property type="match status" value="1"/>
</dbReference>
<dbReference type="EMBL" id="CADCTU010000116">
    <property type="protein sequence ID" value="CAA9296574.1"/>
    <property type="molecule type" value="Genomic_DNA"/>
</dbReference>
<evidence type="ECO:0000259" key="1">
    <source>
        <dbReference type="PROSITE" id="PS50263"/>
    </source>
</evidence>
<sequence length="259" mass="27098">MSLRVTLLQLAVVDGEPARNAERALAALRAAPAADLYVLPELWTTGYAHASWPQAADEATPGIAAALQAVSDGRAAWVAGSMVSRRDDGRLVNRLWLHGPGTGPVWYDKAHLFSPMDEPTHLAAGSRRVEHPIAGVPSALSICFDLRFPGMYRRSAVAGAELFVVASAWPHPRSETIRLLARARAAENQAYLVLCNRAGLGADGTAFCGGSAVIGPDGTVLVDAGEAAGCVSATLDRGTVAAARARLAVLDRGVSEVDD</sequence>